<keyword evidence="2" id="KW-1185">Reference proteome</keyword>
<dbReference type="Proteomes" id="UP001219525">
    <property type="component" value="Unassembled WGS sequence"/>
</dbReference>
<dbReference type="PANTHER" id="PTHR36978:SF4">
    <property type="entry name" value="P-LOOP CONTAINING NUCLEOSIDE TRIPHOSPHATE HYDROLASE PROTEIN"/>
    <property type="match status" value="1"/>
</dbReference>
<dbReference type="AlphaFoldDB" id="A0AAD6VA08"/>
<name>A0AAD6VA08_9AGAR</name>
<evidence type="ECO:0000313" key="1">
    <source>
        <dbReference type="EMBL" id="KAJ7206373.1"/>
    </source>
</evidence>
<dbReference type="InterPro" id="IPR027417">
    <property type="entry name" value="P-loop_NTPase"/>
</dbReference>
<comment type="caution">
    <text evidence="1">The sequence shown here is derived from an EMBL/GenBank/DDBJ whole genome shotgun (WGS) entry which is preliminary data.</text>
</comment>
<dbReference type="Pfam" id="PF17784">
    <property type="entry name" value="Sulfotransfer_4"/>
    <property type="match status" value="1"/>
</dbReference>
<feature type="non-terminal residue" evidence="1">
    <location>
        <position position="1"/>
    </location>
</feature>
<dbReference type="PANTHER" id="PTHR36978">
    <property type="entry name" value="P-LOOP CONTAINING NUCLEOTIDE TRIPHOSPHATE HYDROLASE"/>
    <property type="match status" value="1"/>
</dbReference>
<dbReference type="Gene3D" id="3.40.50.300">
    <property type="entry name" value="P-loop containing nucleotide triphosphate hydrolases"/>
    <property type="match status" value="1"/>
</dbReference>
<dbReference type="EMBL" id="JARJCW010000040">
    <property type="protein sequence ID" value="KAJ7206373.1"/>
    <property type="molecule type" value="Genomic_DNA"/>
</dbReference>
<organism evidence="1 2">
    <name type="scientific">Mycena pura</name>
    <dbReference type="NCBI Taxonomy" id="153505"/>
    <lineage>
        <taxon>Eukaryota</taxon>
        <taxon>Fungi</taxon>
        <taxon>Dikarya</taxon>
        <taxon>Basidiomycota</taxon>
        <taxon>Agaricomycotina</taxon>
        <taxon>Agaricomycetes</taxon>
        <taxon>Agaricomycetidae</taxon>
        <taxon>Agaricales</taxon>
        <taxon>Marasmiineae</taxon>
        <taxon>Mycenaceae</taxon>
        <taxon>Mycena</taxon>
    </lineage>
</organism>
<protein>
    <recommendedName>
        <fullName evidence="3">P-loop containing nucleoside triphosphate hydrolase protein</fullName>
    </recommendedName>
</protein>
<reference evidence="1" key="1">
    <citation type="submission" date="2023-03" db="EMBL/GenBank/DDBJ databases">
        <title>Massive genome expansion in bonnet fungi (Mycena s.s.) driven by repeated elements and novel gene families across ecological guilds.</title>
        <authorList>
            <consortium name="Lawrence Berkeley National Laboratory"/>
            <person name="Harder C.B."/>
            <person name="Miyauchi S."/>
            <person name="Viragh M."/>
            <person name="Kuo A."/>
            <person name="Thoen E."/>
            <person name="Andreopoulos B."/>
            <person name="Lu D."/>
            <person name="Skrede I."/>
            <person name="Drula E."/>
            <person name="Henrissat B."/>
            <person name="Morin E."/>
            <person name="Kohler A."/>
            <person name="Barry K."/>
            <person name="LaButti K."/>
            <person name="Morin E."/>
            <person name="Salamov A."/>
            <person name="Lipzen A."/>
            <person name="Mereny Z."/>
            <person name="Hegedus B."/>
            <person name="Baldrian P."/>
            <person name="Stursova M."/>
            <person name="Weitz H."/>
            <person name="Taylor A."/>
            <person name="Grigoriev I.V."/>
            <person name="Nagy L.G."/>
            <person name="Martin F."/>
            <person name="Kauserud H."/>
        </authorList>
    </citation>
    <scope>NUCLEOTIDE SEQUENCE</scope>
    <source>
        <strain evidence="1">9144</strain>
    </source>
</reference>
<dbReference type="InterPro" id="IPR040632">
    <property type="entry name" value="Sulfotransfer_4"/>
</dbReference>
<dbReference type="SUPFAM" id="SSF52540">
    <property type="entry name" value="P-loop containing nucleoside triphosphate hydrolases"/>
    <property type="match status" value="1"/>
</dbReference>
<gene>
    <name evidence="1" type="ORF">GGX14DRAFT_457666</name>
</gene>
<evidence type="ECO:0008006" key="3">
    <source>
        <dbReference type="Google" id="ProtNLM"/>
    </source>
</evidence>
<sequence>MARRRQVPLEVLGLGFSRTGTSSLTAMRDALEMLGYNVTNHGFRVGPNPNERALWTKAVNAKFYGKGNRYGRMEWDQLLGHCMAVTDVPHILFAEDLIAAYPDAKVILTTRDPEEWWRSYSSTVALHLRGSIGLERAPAWLEPHELRDKRVFWRLVFRTLFGLTESEWEVTPEIAKARFIAHYEQVRRLV</sequence>
<accession>A0AAD6VA08</accession>
<proteinExistence type="predicted"/>
<evidence type="ECO:0000313" key="2">
    <source>
        <dbReference type="Proteomes" id="UP001219525"/>
    </source>
</evidence>